<evidence type="ECO:0000313" key="9">
    <source>
        <dbReference type="RefSeq" id="XP_030045908.1"/>
    </source>
</evidence>
<evidence type="ECO:0000256" key="5">
    <source>
        <dbReference type="SAM" id="MobiDB-lite"/>
    </source>
</evidence>
<evidence type="ECO:0000256" key="1">
    <source>
        <dbReference type="ARBA" id="ARBA00022443"/>
    </source>
</evidence>
<dbReference type="Pfam" id="PF00018">
    <property type="entry name" value="SH3_1"/>
    <property type="match status" value="2"/>
</dbReference>
<protein>
    <submittedName>
        <fullName evidence="9">GRB2-related adaptor protein 2-like</fullName>
    </submittedName>
</protein>
<dbReference type="InterPro" id="IPR036860">
    <property type="entry name" value="SH2_dom_sf"/>
</dbReference>
<dbReference type="SMART" id="SM00252">
    <property type="entry name" value="SH2"/>
    <property type="match status" value="1"/>
</dbReference>
<dbReference type="SUPFAM" id="SSF50044">
    <property type="entry name" value="SH3-domain"/>
    <property type="match status" value="2"/>
</dbReference>
<evidence type="ECO:0000256" key="2">
    <source>
        <dbReference type="ARBA" id="ARBA00022999"/>
    </source>
</evidence>
<dbReference type="PROSITE" id="PS50002">
    <property type="entry name" value="SH3"/>
    <property type="match status" value="2"/>
</dbReference>
<dbReference type="SMART" id="SM00326">
    <property type="entry name" value="SH3"/>
    <property type="match status" value="2"/>
</dbReference>
<feature type="region of interest" description="Disordered" evidence="5">
    <location>
        <begin position="148"/>
        <end position="238"/>
    </location>
</feature>
<dbReference type="PRINTS" id="PR00452">
    <property type="entry name" value="SH3DOMAIN"/>
</dbReference>
<dbReference type="GeneID" id="115460233"/>
<dbReference type="InterPro" id="IPR043539">
    <property type="entry name" value="Grb2-like"/>
</dbReference>
<dbReference type="PANTHER" id="PTHR46037">
    <property type="entry name" value="PROTEIN ENHANCER OF SEVENLESS 2B"/>
    <property type="match status" value="1"/>
</dbReference>
<dbReference type="Gene3D" id="3.30.505.10">
    <property type="entry name" value="SH2 domain"/>
    <property type="match status" value="1"/>
</dbReference>
<feature type="compositionally biased region" description="Basic and acidic residues" evidence="5">
    <location>
        <begin position="193"/>
        <end position="211"/>
    </location>
</feature>
<gene>
    <name evidence="9" type="primary">LOC115460233</name>
</gene>
<proteinExistence type="predicted"/>
<dbReference type="PROSITE" id="PS50001">
    <property type="entry name" value="SH2"/>
    <property type="match status" value="1"/>
</dbReference>
<name>A0A6P7X083_9AMPH</name>
<evidence type="ECO:0000259" key="7">
    <source>
        <dbReference type="PROSITE" id="PS50002"/>
    </source>
</evidence>
<dbReference type="InterPro" id="IPR001452">
    <property type="entry name" value="SH3_domain"/>
</dbReference>
<feature type="compositionally biased region" description="Low complexity" evidence="5">
    <location>
        <begin position="212"/>
        <end position="226"/>
    </location>
</feature>
<feature type="compositionally biased region" description="Polar residues" evidence="5">
    <location>
        <begin position="172"/>
        <end position="183"/>
    </location>
</feature>
<dbReference type="RefSeq" id="XP_030045908.1">
    <property type="nucleotide sequence ID" value="XM_030190048.1"/>
</dbReference>
<dbReference type="FunCoup" id="A0A6P7X083">
    <property type="interactions" value="1813"/>
</dbReference>
<dbReference type="SUPFAM" id="SSF55550">
    <property type="entry name" value="SH2 domain"/>
    <property type="match status" value="1"/>
</dbReference>
<evidence type="ECO:0000313" key="8">
    <source>
        <dbReference type="Proteomes" id="UP000515156"/>
    </source>
</evidence>
<dbReference type="InterPro" id="IPR036028">
    <property type="entry name" value="SH3-like_dom_sf"/>
</dbReference>
<feature type="domain" description="SH2" evidence="6">
    <location>
        <begin position="58"/>
        <end position="149"/>
    </location>
</feature>
<dbReference type="KEGG" id="muo:115460233"/>
<feature type="domain" description="SH3" evidence="7">
    <location>
        <begin position="1"/>
        <end position="56"/>
    </location>
</feature>
<accession>A0A6P7X083</accession>
<dbReference type="Proteomes" id="UP000515156">
    <property type="component" value="Chromosome 1"/>
</dbReference>
<evidence type="ECO:0000259" key="6">
    <source>
        <dbReference type="PROSITE" id="PS50001"/>
    </source>
</evidence>
<organism evidence="8 9">
    <name type="scientific">Microcaecilia unicolor</name>
    <dbReference type="NCBI Taxonomy" id="1415580"/>
    <lineage>
        <taxon>Eukaryota</taxon>
        <taxon>Metazoa</taxon>
        <taxon>Chordata</taxon>
        <taxon>Craniata</taxon>
        <taxon>Vertebrata</taxon>
        <taxon>Euteleostomi</taxon>
        <taxon>Amphibia</taxon>
        <taxon>Gymnophiona</taxon>
        <taxon>Siphonopidae</taxon>
        <taxon>Microcaecilia</taxon>
    </lineage>
</organism>
<reference evidence="9" key="1">
    <citation type="submission" date="2025-08" db="UniProtKB">
        <authorList>
            <consortium name="RefSeq"/>
        </authorList>
    </citation>
    <scope>IDENTIFICATION</scope>
</reference>
<sequence>MEAIARYDFSATAEDELSFRKGDILKILSSQDDWYKAELRSYEGFVPKNYIELQIPIWYHEGISRHEAEAVLMSKDMGSFIIRTSQNSLGEFSISVRQEEDVQHFKVMRDSKGNYYLWTEKFSSLNKLVEYYKTSSISRQKQIYLRDGTREEQDKRLGSLERQAPEALRPNSIIQERSSSTAMQWRHPGTEFGRNKEPRQDSRSRSLEKGEASGVSYEGSSASSCRRSTESPLPQQRQKRMRLVQALYDFEALEQDELGFRCDDIIEVLDSSNSCWWMGRLRGKVGLFPFNYVKVLPQ</sequence>
<evidence type="ECO:0000256" key="4">
    <source>
        <dbReference type="PROSITE-ProRule" id="PRU00192"/>
    </source>
</evidence>
<keyword evidence="8" id="KW-1185">Reference proteome</keyword>
<dbReference type="Pfam" id="PF00017">
    <property type="entry name" value="SH2"/>
    <property type="match status" value="1"/>
</dbReference>
<dbReference type="AlphaFoldDB" id="A0A6P7X083"/>
<keyword evidence="2 3" id="KW-0727">SH2 domain</keyword>
<dbReference type="FunFam" id="2.30.30.40:FF:000072">
    <property type="entry name" value="Unconventional Myosin IB"/>
    <property type="match status" value="1"/>
</dbReference>
<dbReference type="Gene3D" id="2.30.30.40">
    <property type="entry name" value="SH3 Domains"/>
    <property type="match status" value="2"/>
</dbReference>
<dbReference type="CDD" id="cd11804">
    <property type="entry name" value="SH3_GRB2_like_N"/>
    <property type="match status" value="1"/>
</dbReference>
<keyword evidence="1 4" id="KW-0728">SH3 domain</keyword>
<dbReference type="PRINTS" id="PR00401">
    <property type="entry name" value="SH2DOMAIN"/>
</dbReference>
<dbReference type="CDD" id="cd09941">
    <property type="entry name" value="SH2_Grb2_like"/>
    <property type="match status" value="1"/>
</dbReference>
<feature type="domain" description="SH3" evidence="7">
    <location>
        <begin position="239"/>
        <end position="298"/>
    </location>
</feature>
<feature type="compositionally biased region" description="Basic and acidic residues" evidence="5">
    <location>
        <begin position="148"/>
        <end position="159"/>
    </location>
</feature>
<dbReference type="OrthoDB" id="10255964at2759"/>
<evidence type="ECO:0000256" key="3">
    <source>
        <dbReference type="PROSITE-ProRule" id="PRU00191"/>
    </source>
</evidence>
<dbReference type="InterPro" id="IPR000980">
    <property type="entry name" value="SH2"/>
</dbReference>
<dbReference type="InParanoid" id="A0A6P7X083"/>